<dbReference type="RefSeq" id="WP_187220635.1">
    <property type="nucleotide sequence ID" value="NZ_JABVED010000006.1"/>
</dbReference>
<dbReference type="EMBL" id="JABVED010000006">
    <property type="protein sequence ID" value="MBC6448149.1"/>
    <property type="molecule type" value="Genomic_DNA"/>
</dbReference>
<reference evidence="1 2" key="1">
    <citation type="submission" date="2020-06" db="EMBL/GenBank/DDBJ databases">
        <title>Actinokineospora xiongansis sp. nov., isolated from soil of Baiyangdian.</title>
        <authorList>
            <person name="Zhang X."/>
        </authorList>
    </citation>
    <scope>NUCLEOTIDE SEQUENCE [LARGE SCALE GENOMIC DNA]</scope>
    <source>
        <strain evidence="1 2">HBU206404</strain>
    </source>
</reference>
<sequence>MVKTSGTVRRIDIVPVVKLVPSLFGEWARLEFDGSGAVLNPLTGAAVPAFALVEGRHRAAGARYSVTIETPKLELPEARRAEFDREMAALGGGRHTEEEWAAHYQRRNDAMVRVGVEQSTCFVTLKEDDARGMAATVSEDRGRWAVTVDLRRGVLPRIEVAGWVDLTAMIKDEVGSGCLAQLLGGSGEGSATLDLGTLAGNGGGLLEAKGQANRFRGATQAEVAGSAREWKLDGALSLRARGLGRVVLLVARRRIRRHLEGEIKRFWASSADWVTTAEADLRALAAAAEREGGEEVLVRRMLWDAEFDLPRP</sequence>
<organism evidence="1 2">
    <name type="scientific">Actinokineospora xionganensis</name>
    <dbReference type="NCBI Taxonomy" id="2684470"/>
    <lineage>
        <taxon>Bacteria</taxon>
        <taxon>Bacillati</taxon>
        <taxon>Actinomycetota</taxon>
        <taxon>Actinomycetes</taxon>
        <taxon>Pseudonocardiales</taxon>
        <taxon>Pseudonocardiaceae</taxon>
        <taxon>Actinokineospora</taxon>
    </lineage>
</organism>
<dbReference type="Proteomes" id="UP000734823">
    <property type="component" value="Unassembled WGS sequence"/>
</dbReference>
<comment type="caution">
    <text evidence="1">The sequence shown here is derived from an EMBL/GenBank/DDBJ whole genome shotgun (WGS) entry which is preliminary data.</text>
</comment>
<evidence type="ECO:0000313" key="1">
    <source>
        <dbReference type="EMBL" id="MBC6448149.1"/>
    </source>
</evidence>
<accession>A0ABR7L679</accession>
<evidence type="ECO:0000313" key="2">
    <source>
        <dbReference type="Proteomes" id="UP000734823"/>
    </source>
</evidence>
<keyword evidence="2" id="KW-1185">Reference proteome</keyword>
<protein>
    <submittedName>
        <fullName evidence="1">Uncharacterized protein</fullName>
    </submittedName>
</protein>
<name>A0ABR7L679_9PSEU</name>
<gene>
    <name evidence="1" type="ORF">GPZ80_13325</name>
</gene>
<proteinExistence type="predicted"/>